<dbReference type="HOGENOM" id="CLU_003353_0_0_6"/>
<name>A0A0H3H6G8_KLEM8</name>
<dbReference type="InterPro" id="IPR048677">
    <property type="entry name" value="TssM1_hel"/>
</dbReference>
<feature type="chain" id="PRO_5002610956" evidence="2">
    <location>
        <begin position="27"/>
        <end position="1108"/>
    </location>
</feature>
<keyword evidence="1" id="KW-1133">Transmembrane helix</keyword>
<dbReference type="Proteomes" id="UP000007843">
    <property type="component" value="Chromosome"/>
</dbReference>
<reference evidence="6 7" key="1">
    <citation type="journal article" date="2012" name="J. Bacteriol.">
        <title>Complete genome sequence of Klebsiella oxytoca KCTC 1686, used in production of 2,3-butanediol.</title>
        <authorList>
            <person name="Shin S.H."/>
            <person name="Kim S."/>
            <person name="Kim J.Y."/>
            <person name="Lee S."/>
            <person name="Um Y."/>
            <person name="Oh M.K."/>
            <person name="Kim Y.R."/>
            <person name="Lee J."/>
            <person name="Yang K.S."/>
        </authorList>
    </citation>
    <scope>NUCLEOTIDE SEQUENCE [LARGE SCALE GENOMIC DNA]</scope>
    <source>
        <strain evidence="7">ATCC 8724 / DSM 4798 / JCM 20051 / NBRC 3318 / NRRL B-199 / KCTC 1686</strain>
    </source>
</reference>
<feature type="domain" description="IcmF-related" evidence="4">
    <location>
        <begin position="389"/>
        <end position="699"/>
    </location>
</feature>
<feature type="domain" description="Type VI secretion system IcmF C-terminal" evidence="3">
    <location>
        <begin position="967"/>
        <end position="1076"/>
    </location>
</feature>
<dbReference type="AlphaFoldDB" id="A0A0H3H6G8"/>
<dbReference type="PANTHER" id="PTHR36153">
    <property type="entry name" value="INNER MEMBRANE PROTEIN-RELATED"/>
    <property type="match status" value="1"/>
</dbReference>
<feature type="transmembrane region" description="Helical" evidence="1">
    <location>
        <begin position="36"/>
        <end position="58"/>
    </location>
</feature>
<dbReference type="InterPro" id="IPR009612">
    <property type="entry name" value="IcmF-rel"/>
</dbReference>
<evidence type="ECO:0000256" key="1">
    <source>
        <dbReference type="SAM" id="Phobius"/>
    </source>
</evidence>
<dbReference type="RefSeq" id="WP_014228080.1">
    <property type="nucleotide sequence ID" value="NC_016612.1"/>
</dbReference>
<dbReference type="InterPro" id="IPR053156">
    <property type="entry name" value="T6SS_TssM-like"/>
</dbReference>
<feature type="transmembrane region" description="Helical" evidence="1">
    <location>
        <begin position="338"/>
        <end position="360"/>
    </location>
</feature>
<dbReference type="InterPro" id="IPR010623">
    <property type="entry name" value="IcmF_C"/>
</dbReference>
<keyword evidence="2" id="KW-0732">Signal</keyword>
<evidence type="ECO:0000259" key="5">
    <source>
        <dbReference type="Pfam" id="PF21070"/>
    </source>
</evidence>
<proteinExistence type="predicted"/>
<evidence type="ECO:0000313" key="6">
    <source>
        <dbReference type="EMBL" id="AEX04129.1"/>
    </source>
</evidence>
<feature type="signal peptide" evidence="2">
    <location>
        <begin position="1"/>
        <end position="26"/>
    </location>
</feature>
<dbReference type="PANTHER" id="PTHR36153:SF1">
    <property type="entry name" value="TYPE VI SECRETION SYSTEM COMPONENT TSSM1"/>
    <property type="match status" value="1"/>
</dbReference>
<evidence type="ECO:0000259" key="3">
    <source>
        <dbReference type="Pfam" id="PF06744"/>
    </source>
</evidence>
<dbReference type="Pfam" id="PF06761">
    <property type="entry name" value="IcmF-related"/>
    <property type="match status" value="1"/>
</dbReference>
<dbReference type="KEGG" id="kox:KOX_12015"/>
<keyword evidence="1" id="KW-0472">Membrane</keyword>
<dbReference type="Pfam" id="PF06744">
    <property type="entry name" value="IcmF_C"/>
    <property type="match status" value="1"/>
</dbReference>
<dbReference type="Pfam" id="PF21070">
    <property type="entry name" value="IcmF_helical"/>
    <property type="match status" value="1"/>
</dbReference>
<evidence type="ECO:0000313" key="7">
    <source>
        <dbReference type="Proteomes" id="UP000007843"/>
    </source>
</evidence>
<organism evidence="6 7">
    <name type="scientific">Klebsiella michiganensis (strain ATCC 8724 / DSM 4798 / JCM 20051 / NBRC 3318 / NRRL B-199 / KCTC 1686 / BUCSAV 143 / CCM 1901)</name>
    <dbReference type="NCBI Taxonomy" id="1006551"/>
    <lineage>
        <taxon>Bacteria</taxon>
        <taxon>Pseudomonadati</taxon>
        <taxon>Pseudomonadota</taxon>
        <taxon>Gammaproteobacteria</taxon>
        <taxon>Enterobacterales</taxon>
        <taxon>Enterobacteriaceae</taxon>
        <taxon>Klebsiella/Raoultella group</taxon>
        <taxon>Klebsiella</taxon>
    </lineage>
</organism>
<keyword evidence="1" id="KW-0812">Transmembrane</keyword>
<evidence type="ECO:0000259" key="4">
    <source>
        <dbReference type="Pfam" id="PF06761"/>
    </source>
</evidence>
<sequence length="1108" mass="124973">MSKALHLMLLLLAILLMALCQTQAQAWFVDESTLRIAQAGILLGYFLLARLGFAFQLLSFSRPADKKQEESERVFWRLHNEHRRHRQPWLLVTWQAQTVEALLPGLTSERWQRSLSATLLWCGEPGNIAQEDIALFRRLRGRRVLNAVLWVTDITPPSGMARLPGLENSSPDEFNDGVMRTLWQQLRDIARTLSWRPPLYTLCVRDSVHDQYDRPRQSVGIALSPAQETNIQTQLHTLLPQLTGQGMAQLSLQPRWNWLLQVSHDIQHATGSRITTALQPFVRRGSETPLCGLFFMPPALPGQHMGQHACSLSAAWSEPVAQIRHARGERDHLIAGDWLVRGTVAFLGLWGAGMLLSALFNYRLVQADMALLLPEKKARPVAEQVRQQQERQARMDTLLYRSREGAPWWYRFGLNQNDALLAAMWPVWQQQNQTLLVAPLAEQLRSHLRQYMALPPGSAQRRTLTAETYRQLKAYLMLTQPERAEPEFLKKVLLPLWQNPARGITPGEWMMLSSDMLDFYARELPAHPAWRLPAYSTMIANVRTLLRSQKGIQNSENTLYQQVLQQVAQRHADITLNDLPGDAGSGDLFYSNASLPGMFTREAWRQNVREAIDQVAAGRQIHTDWVLDDTGRTSPVLSEEALRTRLAERYFTDYSNAWLEFLNSLRWRQADSLSSAIDQLTLLGDVQRSPLVALGKTLRWQAGIGQEETTMGTSLLESVKQRVSGQESTDARTAKTADPASVVTQTFAPLLAVLPPDENQPGQTKNSATPVSGLTLQDYLIQVTQARLSLRQVSTSPDPQAMTLALAQDAFSRRDNPLTVARSQGELLAASLGQDWSGFADAAFVQPLAQAWQSVLAPAQQAMNEAWRTQIVQPWQDAFSGRYPFASSENDASPALLAHFIAPQQGVTEQFLRQQLGGLLDKQGDVWVPSALNSQGMKFSPAFLDAVNLLTQLGQAFFMQGELHTEFDIQMYPMRNVVETDLQIDSAMMKYFNQQAEWQTFTWPDKQSAQPQAVLSYSRNQGENIGPVRTAFQADGPWALLRLLEKAQREKTDSGRWRLSWPAEDGVGLSLNLRAQRYNGPLDLLKLRRFKLPEQVFIQDDGGNDDVR</sequence>
<gene>
    <name evidence="6" type="ordered locus">KOX_12015</name>
</gene>
<dbReference type="EMBL" id="CP003218">
    <property type="protein sequence ID" value="AEX04129.1"/>
    <property type="molecule type" value="Genomic_DNA"/>
</dbReference>
<feature type="domain" description="Type VI secretion system component TssM1 helical" evidence="5">
    <location>
        <begin position="858"/>
        <end position="962"/>
    </location>
</feature>
<protein>
    <submittedName>
        <fullName evidence="6">ImcF domain protein</fullName>
    </submittedName>
</protein>
<dbReference type="PATRIC" id="fig|1006551.4.peg.2418"/>
<evidence type="ECO:0000256" key="2">
    <source>
        <dbReference type="SAM" id="SignalP"/>
    </source>
</evidence>
<accession>A0A0H3H6G8</accession>